<organism evidence="1 2">
    <name type="scientific">Amycolatopsis rifamycinica</name>
    <dbReference type="NCBI Taxonomy" id="287986"/>
    <lineage>
        <taxon>Bacteria</taxon>
        <taxon>Bacillati</taxon>
        <taxon>Actinomycetota</taxon>
        <taxon>Actinomycetes</taxon>
        <taxon>Pseudonocardiales</taxon>
        <taxon>Pseudonocardiaceae</taxon>
        <taxon>Amycolatopsis</taxon>
    </lineage>
</organism>
<evidence type="ECO:0000313" key="2">
    <source>
        <dbReference type="Proteomes" id="UP000027345"/>
    </source>
</evidence>
<dbReference type="EMBL" id="JMQI01000001">
    <property type="protein sequence ID" value="KDN24268.1"/>
    <property type="molecule type" value="Genomic_DNA"/>
</dbReference>
<sequence length="69" mass="7090">MEIVVCQRAAGIAAGVVTASNQRSGGVRTGGAAFAGRTTRLRVRFGTPGGQVLLFDVEFAFGFVPVGYA</sequence>
<keyword evidence="2" id="KW-1185">Reference proteome</keyword>
<dbReference type="RefSeq" id="WP_043775287.1">
    <property type="nucleotide sequence ID" value="NZ_JMQI01000001.1"/>
</dbReference>
<proteinExistence type="predicted"/>
<dbReference type="Proteomes" id="UP000027345">
    <property type="component" value="Unassembled WGS sequence"/>
</dbReference>
<comment type="caution">
    <text evidence="1">The sequence shown here is derived from an EMBL/GenBank/DDBJ whole genome shotgun (WGS) entry which is preliminary data.</text>
</comment>
<gene>
    <name evidence="1" type="ORF">DV20_00825</name>
</gene>
<name>A0A066UJ72_9PSEU</name>
<accession>A0A066UJ72</accession>
<protein>
    <submittedName>
        <fullName evidence="1">Uncharacterized protein</fullName>
    </submittedName>
</protein>
<evidence type="ECO:0000313" key="1">
    <source>
        <dbReference type="EMBL" id="KDN24268.1"/>
    </source>
</evidence>
<reference evidence="1 2" key="1">
    <citation type="submission" date="2014-05" db="EMBL/GenBank/DDBJ databases">
        <title>Draft genome sequence of Amycolatopsis rifamycinica DSM 46095.</title>
        <authorList>
            <person name="Lal R."/>
            <person name="Saxena A."/>
            <person name="Kumari R."/>
            <person name="Mukherjee U."/>
            <person name="Singh P."/>
            <person name="Sangwan N."/>
            <person name="Mahato N.K."/>
        </authorList>
    </citation>
    <scope>NUCLEOTIDE SEQUENCE [LARGE SCALE GENOMIC DNA]</scope>
    <source>
        <strain evidence="1 2">DSM 46095</strain>
    </source>
</reference>
<dbReference type="AlphaFoldDB" id="A0A066UJ72"/>